<comment type="pathway">
    <text evidence="5">Purine metabolism; AMP biosynthesis via salvage pathway; AMP from ADP: step 1/1.</text>
</comment>
<dbReference type="Pfam" id="PF00406">
    <property type="entry name" value="ADK"/>
    <property type="match status" value="1"/>
</dbReference>
<dbReference type="GO" id="GO:0005737">
    <property type="term" value="C:cytoplasm"/>
    <property type="evidence" value="ECO:0007669"/>
    <property type="project" value="UniProtKB-SubCell"/>
</dbReference>
<comment type="caution">
    <text evidence="5">Lacks conserved residue(s) required for the propagation of feature annotation.</text>
</comment>
<keyword evidence="3 5" id="KW-0547">Nucleotide-binding</keyword>
<keyword evidence="4 5" id="KW-0418">Kinase</keyword>
<feature type="binding site" evidence="5">
    <location>
        <position position="38"/>
    </location>
    <ligand>
        <name>AMP</name>
        <dbReference type="ChEBI" id="CHEBI:456215"/>
    </ligand>
</feature>
<dbReference type="Gene3D" id="3.40.50.300">
    <property type="entry name" value="P-loop containing nucleotide triphosphate hydrolases"/>
    <property type="match status" value="1"/>
</dbReference>
<evidence type="ECO:0000313" key="9">
    <source>
        <dbReference type="Proteomes" id="UP000230154"/>
    </source>
</evidence>
<evidence type="ECO:0000256" key="7">
    <source>
        <dbReference type="RuleBase" id="RU003331"/>
    </source>
</evidence>
<dbReference type="HAMAP" id="MF_00235">
    <property type="entry name" value="Adenylate_kinase_Adk"/>
    <property type="match status" value="1"/>
</dbReference>
<dbReference type="SUPFAM" id="SSF52540">
    <property type="entry name" value="P-loop containing nucleoside triphosphate hydrolases"/>
    <property type="match status" value="1"/>
</dbReference>
<comment type="catalytic activity">
    <reaction evidence="5 7">
        <text>AMP + ATP = 2 ADP</text>
        <dbReference type="Rhea" id="RHEA:12973"/>
        <dbReference type="ChEBI" id="CHEBI:30616"/>
        <dbReference type="ChEBI" id="CHEBI:456215"/>
        <dbReference type="ChEBI" id="CHEBI:456216"/>
        <dbReference type="EC" id="2.7.4.3"/>
    </reaction>
</comment>
<feature type="binding site" evidence="5">
    <location>
        <begin position="12"/>
        <end position="17"/>
    </location>
    <ligand>
        <name>ATP</name>
        <dbReference type="ChEBI" id="CHEBI:30616"/>
    </ligand>
</feature>
<name>A0A2H0TR73_9BACT</name>
<feature type="binding site" evidence="5">
    <location>
        <position position="133"/>
    </location>
    <ligand>
        <name>ATP</name>
        <dbReference type="ChEBI" id="CHEBI:30616"/>
    </ligand>
</feature>
<evidence type="ECO:0000256" key="1">
    <source>
        <dbReference type="ARBA" id="ARBA00022679"/>
    </source>
</evidence>
<keyword evidence="1 5" id="KW-0808">Transferase</keyword>
<evidence type="ECO:0000256" key="3">
    <source>
        <dbReference type="ARBA" id="ARBA00022741"/>
    </source>
</evidence>
<comment type="similarity">
    <text evidence="5 6">Belongs to the adenylate kinase family.</text>
</comment>
<protein>
    <recommendedName>
        <fullName evidence="5 7">Adenylate kinase</fullName>
        <shortName evidence="5">AK</shortName>
        <ecNumber evidence="5 7">2.7.4.3</ecNumber>
    </recommendedName>
    <alternativeName>
        <fullName evidence="5">ATP-AMP transphosphorylase</fullName>
    </alternativeName>
    <alternativeName>
        <fullName evidence="5">ATP:AMP phosphotransferase</fullName>
    </alternativeName>
    <alternativeName>
        <fullName evidence="5">Adenylate monophosphate kinase</fullName>
    </alternativeName>
</protein>
<comment type="domain">
    <text evidence="5">Consists of three domains, a large central CORE domain and two small peripheral domains, NMPbind and LID, which undergo movements during catalysis. The LID domain closes over the site of phosphoryl transfer upon ATP binding. Assembling and dissambling the active center during each catalytic cycle provides an effective means to prevent ATP hydrolysis.</text>
</comment>
<reference evidence="9" key="1">
    <citation type="submission" date="2017-09" db="EMBL/GenBank/DDBJ databases">
        <title>Depth-based differentiation of microbial function through sediment-hosted aquifers and enrichment of novel symbionts in the deep terrestrial subsurface.</title>
        <authorList>
            <person name="Probst A.J."/>
            <person name="Ladd B."/>
            <person name="Jarett J.K."/>
            <person name="Geller-Mcgrath D.E."/>
            <person name="Sieber C.M.K."/>
            <person name="Emerson J.B."/>
            <person name="Anantharaman K."/>
            <person name="Thomas B.C."/>
            <person name="Malmstrom R."/>
            <person name="Stieglmeier M."/>
            <person name="Klingl A."/>
            <person name="Woyke T."/>
            <person name="Ryan C.M."/>
            <person name="Banfield J.F."/>
        </authorList>
    </citation>
    <scope>NUCLEOTIDE SEQUENCE [LARGE SCALE GENOMIC DNA]</scope>
</reference>
<dbReference type="GO" id="GO:0004017">
    <property type="term" value="F:AMP kinase activity"/>
    <property type="evidence" value="ECO:0007669"/>
    <property type="project" value="UniProtKB-UniRule"/>
</dbReference>
<evidence type="ECO:0000256" key="6">
    <source>
        <dbReference type="RuleBase" id="RU003330"/>
    </source>
</evidence>
<organism evidence="8 9">
    <name type="scientific">Candidatus Magasanikbacteria bacterium CG10_big_fil_rev_8_21_14_0_10_47_10</name>
    <dbReference type="NCBI Taxonomy" id="1974652"/>
    <lineage>
        <taxon>Bacteria</taxon>
        <taxon>Candidatus Magasanikiibacteriota</taxon>
    </lineage>
</organism>
<dbReference type="CDD" id="cd01428">
    <property type="entry name" value="ADK"/>
    <property type="match status" value="1"/>
</dbReference>
<feature type="binding site" evidence="5">
    <location>
        <position position="205"/>
    </location>
    <ligand>
        <name>ATP</name>
        <dbReference type="ChEBI" id="CHEBI:30616"/>
    </ligand>
</feature>
<dbReference type="InterPro" id="IPR027417">
    <property type="entry name" value="P-loop_NTPase"/>
</dbReference>
<feature type="binding site" evidence="5">
    <location>
        <position position="97"/>
    </location>
    <ligand>
        <name>AMP</name>
        <dbReference type="ChEBI" id="CHEBI:456215"/>
    </ligand>
</feature>
<evidence type="ECO:0000256" key="2">
    <source>
        <dbReference type="ARBA" id="ARBA00022727"/>
    </source>
</evidence>
<comment type="function">
    <text evidence="5">Catalyzes the reversible transfer of the terminal phosphate group between ATP and AMP. Plays an important role in cellular energy homeostasis and in adenine nucleotide metabolism.</text>
</comment>
<dbReference type="GO" id="GO:0005524">
    <property type="term" value="F:ATP binding"/>
    <property type="evidence" value="ECO:0007669"/>
    <property type="project" value="UniProtKB-UniRule"/>
</dbReference>
<dbReference type="PANTHER" id="PTHR23359">
    <property type="entry name" value="NUCLEOTIDE KINASE"/>
    <property type="match status" value="1"/>
</dbReference>
<feature type="binding site" evidence="5">
    <location>
        <position position="33"/>
    </location>
    <ligand>
        <name>AMP</name>
        <dbReference type="ChEBI" id="CHEBI:456215"/>
    </ligand>
</feature>
<feature type="binding site" evidence="5">
    <location>
        <position position="165"/>
    </location>
    <ligand>
        <name>AMP</name>
        <dbReference type="ChEBI" id="CHEBI:456215"/>
    </ligand>
</feature>
<dbReference type="GO" id="GO:0044209">
    <property type="term" value="P:AMP salvage"/>
    <property type="evidence" value="ECO:0007669"/>
    <property type="project" value="UniProtKB-UniRule"/>
</dbReference>
<feature type="binding site" evidence="5">
    <location>
        <position position="176"/>
    </location>
    <ligand>
        <name>AMP</name>
        <dbReference type="ChEBI" id="CHEBI:456215"/>
    </ligand>
</feature>
<accession>A0A2H0TR73</accession>
<gene>
    <name evidence="5" type="primary">adk</name>
    <name evidence="8" type="ORF">COU35_05125</name>
</gene>
<keyword evidence="5" id="KW-0963">Cytoplasm</keyword>
<dbReference type="AlphaFoldDB" id="A0A2H0TR73"/>
<proteinExistence type="inferred from homology"/>
<keyword evidence="5 7" id="KW-0067">ATP-binding</keyword>
<evidence type="ECO:0000256" key="5">
    <source>
        <dbReference type="HAMAP-Rule" id="MF_00235"/>
    </source>
</evidence>
<comment type="subunit">
    <text evidence="5 7">Monomer.</text>
</comment>
<dbReference type="EMBL" id="PFCB01000035">
    <property type="protein sequence ID" value="PIR73927.1"/>
    <property type="molecule type" value="Genomic_DNA"/>
</dbReference>
<dbReference type="Proteomes" id="UP000230154">
    <property type="component" value="Unassembled WGS sequence"/>
</dbReference>
<feature type="binding site" evidence="5">
    <location>
        <begin position="61"/>
        <end position="63"/>
    </location>
    <ligand>
        <name>AMP</name>
        <dbReference type="ChEBI" id="CHEBI:456215"/>
    </ligand>
</feature>
<dbReference type="EC" id="2.7.4.3" evidence="5 7"/>
<sequence length="219" mass="23820">MKKIIILLGIPGSGKGTQARLLAQRNGYVHISTGDLLRQLAQNASADPSDVRKLADMKSGKLVADDLIYKLAFSAIRSALAAGQGVILDGAIRSVEQAQAFDDFFKGNDMQSEVMVIEITLSDETAYKRLTKRKVCVSCGHIIPYSPDNERLTTCSECGGQLQVRADDTPDTIEKRIAEQGNSMLAPIVSYYQAAGVLRQVDGERQISEVDEKVMTAIQ</sequence>
<keyword evidence="2 5" id="KW-0545">Nucleotide biosynthesis</keyword>
<comment type="caution">
    <text evidence="8">The sequence shown here is derived from an EMBL/GenBank/DDBJ whole genome shotgun (WGS) entry which is preliminary data.</text>
</comment>
<dbReference type="InterPro" id="IPR000850">
    <property type="entry name" value="Adenylat/UMP-CMP_kin"/>
</dbReference>
<evidence type="ECO:0000256" key="4">
    <source>
        <dbReference type="ARBA" id="ARBA00022777"/>
    </source>
</evidence>
<dbReference type="PRINTS" id="PR00094">
    <property type="entry name" value="ADENYLTKNASE"/>
</dbReference>
<comment type="subcellular location">
    <subcellularLocation>
        <location evidence="5 7">Cytoplasm</location>
    </subcellularLocation>
</comment>
<evidence type="ECO:0000313" key="8">
    <source>
        <dbReference type="EMBL" id="PIR73927.1"/>
    </source>
</evidence>
<dbReference type="UniPathway" id="UPA00588">
    <property type="reaction ID" value="UER00649"/>
</dbReference>